<dbReference type="Proteomes" id="UP000265768">
    <property type="component" value="Unassembled WGS sequence"/>
</dbReference>
<evidence type="ECO:0000313" key="2">
    <source>
        <dbReference type="Proteomes" id="UP000265768"/>
    </source>
</evidence>
<dbReference type="EMBL" id="QZEY01000019">
    <property type="protein sequence ID" value="RJL23230.1"/>
    <property type="molecule type" value="Genomic_DNA"/>
</dbReference>
<gene>
    <name evidence="1" type="ORF">D5H75_33205</name>
</gene>
<keyword evidence="2" id="KW-1185">Reference proteome</keyword>
<accession>A0A3A4AB01</accession>
<dbReference type="AlphaFoldDB" id="A0A3A4AB01"/>
<evidence type="ECO:0000313" key="1">
    <source>
        <dbReference type="EMBL" id="RJL23230.1"/>
    </source>
</evidence>
<comment type="caution">
    <text evidence="1">The sequence shown here is derived from an EMBL/GenBank/DDBJ whole genome shotgun (WGS) entry which is preliminary data.</text>
</comment>
<protein>
    <submittedName>
        <fullName evidence="1">Uncharacterized protein</fullName>
    </submittedName>
</protein>
<organism evidence="1 2">
    <name type="scientific">Bailinhaonella thermotolerans</name>
    <dbReference type="NCBI Taxonomy" id="1070861"/>
    <lineage>
        <taxon>Bacteria</taxon>
        <taxon>Bacillati</taxon>
        <taxon>Actinomycetota</taxon>
        <taxon>Actinomycetes</taxon>
        <taxon>Streptosporangiales</taxon>
        <taxon>Streptosporangiaceae</taxon>
        <taxon>Bailinhaonella</taxon>
    </lineage>
</organism>
<reference evidence="1 2" key="1">
    <citation type="submission" date="2018-09" db="EMBL/GenBank/DDBJ databases">
        <title>YIM 75507 draft genome.</title>
        <authorList>
            <person name="Tang S."/>
            <person name="Feng Y."/>
        </authorList>
    </citation>
    <scope>NUCLEOTIDE SEQUENCE [LARGE SCALE GENOMIC DNA]</scope>
    <source>
        <strain evidence="1 2">YIM 75507</strain>
    </source>
</reference>
<name>A0A3A4AB01_9ACTN</name>
<proteinExistence type="predicted"/>
<sequence>MSSRCSAQQDLAGLDAAGGRFLNTGQEHVIGRTAHDEHPTAGIDHEPGDGVAGSAGEQVLKVAALDRGHAGSVAVCNAARAWFRAFAVLPPRLGRWRLARLRRHRL</sequence>